<dbReference type="PROSITE" id="PS50297">
    <property type="entry name" value="ANK_REP_REGION"/>
    <property type="match status" value="1"/>
</dbReference>
<comment type="caution">
    <text evidence="7">The sequence shown here is derived from an EMBL/GenBank/DDBJ whole genome shotgun (WGS) entry which is preliminary data.</text>
</comment>
<keyword evidence="1" id="KW-0677">Repeat</keyword>
<accession>A0A9X3B772</accession>
<evidence type="ECO:0000256" key="1">
    <source>
        <dbReference type="ARBA" id="ARBA00022737"/>
    </source>
</evidence>
<dbReference type="PROSITE" id="PS50293">
    <property type="entry name" value="TPR_REGION"/>
    <property type="match status" value="2"/>
</dbReference>
<dbReference type="InterPro" id="IPR002110">
    <property type="entry name" value="Ankyrin_rpt"/>
</dbReference>
<proteinExistence type="predicted"/>
<dbReference type="PROSITE" id="PS50088">
    <property type="entry name" value="ANK_REPEAT"/>
    <property type="match status" value="1"/>
</dbReference>
<feature type="repeat" description="TPR" evidence="4">
    <location>
        <begin position="255"/>
        <end position="288"/>
    </location>
</feature>
<feature type="domain" description="CHAT" evidence="6">
    <location>
        <begin position="813"/>
        <end position="1157"/>
    </location>
</feature>
<dbReference type="PRINTS" id="PR00381">
    <property type="entry name" value="KINESINLIGHT"/>
</dbReference>
<feature type="repeat" description="TPR" evidence="4">
    <location>
        <begin position="423"/>
        <end position="456"/>
    </location>
</feature>
<dbReference type="Gene3D" id="1.25.40.10">
    <property type="entry name" value="Tetratricopeptide repeat domain"/>
    <property type="match status" value="2"/>
</dbReference>
<dbReference type="SUPFAM" id="SSF48452">
    <property type="entry name" value="TPR-like"/>
    <property type="match status" value="2"/>
</dbReference>
<dbReference type="SUPFAM" id="SSF48403">
    <property type="entry name" value="Ankyrin repeat"/>
    <property type="match status" value="1"/>
</dbReference>
<evidence type="ECO:0000313" key="8">
    <source>
        <dbReference type="Proteomes" id="UP001155483"/>
    </source>
</evidence>
<keyword evidence="3" id="KW-0040">ANK repeat</keyword>
<keyword evidence="5" id="KW-0175">Coiled coil</keyword>
<reference evidence="7" key="1">
    <citation type="submission" date="2022-09" db="EMBL/GenBank/DDBJ databases">
        <authorList>
            <person name="Yuan C."/>
            <person name="Ke Z."/>
        </authorList>
    </citation>
    <scope>NUCLEOTIDE SEQUENCE</scope>
    <source>
        <strain evidence="7">LB-8</strain>
    </source>
</reference>
<dbReference type="PANTHER" id="PTHR45641:SF19">
    <property type="entry name" value="NEPHROCYSTIN-3"/>
    <property type="match status" value="1"/>
</dbReference>
<dbReference type="SMART" id="SM00248">
    <property type="entry name" value="ANK"/>
    <property type="match status" value="3"/>
</dbReference>
<dbReference type="EMBL" id="JAOTIF010000001">
    <property type="protein sequence ID" value="MCU7548181.1"/>
    <property type="molecule type" value="Genomic_DNA"/>
</dbReference>
<keyword evidence="2 4" id="KW-0802">TPR repeat</keyword>
<dbReference type="Pfam" id="PF12796">
    <property type="entry name" value="Ank_2"/>
    <property type="match status" value="1"/>
</dbReference>
<evidence type="ECO:0000313" key="7">
    <source>
        <dbReference type="EMBL" id="MCU7548181.1"/>
    </source>
</evidence>
<reference evidence="7" key="2">
    <citation type="submission" date="2023-04" db="EMBL/GenBank/DDBJ databases">
        <title>Paracnuella aquatica gen. nov., sp. nov., a member of the family Chitinophagaceae isolated from a hot spring.</title>
        <authorList>
            <person name="Wang C."/>
        </authorList>
    </citation>
    <scope>NUCLEOTIDE SEQUENCE</scope>
    <source>
        <strain evidence="7">LB-8</strain>
    </source>
</reference>
<evidence type="ECO:0000256" key="3">
    <source>
        <dbReference type="PROSITE-ProRule" id="PRU00023"/>
    </source>
</evidence>
<gene>
    <name evidence="7" type="ORF">OCK74_03605</name>
</gene>
<feature type="repeat" description="TPR" evidence="4">
    <location>
        <begin position="339"/>
        <end position="372"/>
    </location>
</feature>
<feature type="repeat" description="ANK" evidence="3">
    <location>
        <begin position="143"/>
        <end position="175"/>
    </location>
</feature>
<evidence type="ECO:0000256" key="4">
    <source>
        <dbReference type="PROSITE-ProRule" id="PRU00339"/>
    </source>
</evidence>
<dbReference type="PROSITE" id="PS50005">
    <property type="entry name" value="TPR"/>
    <property type="match status" value="7"/>
</dbReference>
<evidence type="ECO:0000256" key="5">
    <source>
        <dbReference type="SAM" id="Coils"/>
    </source>
</evidence>
<dbReference type="RefSeq" id="WP_279295625.1">
    <property type="nucleotide sequence ID" value="NZ_JAOTIF010000001.1"/>
</dbReference>
<protein>
    <submittedName>
        <fullName evidence="7">Tetratricopeptide repeat protein</fullName>
    </submittedName>
</protein>
<feature type="repeat" description="TPR" evidence="4">
    <location>
        <begin position="297"/>
        <end position="330"/>
    </location>
</feature>
<dbReference type="SMART" id="SM00028">
    <property type="entry name" value="TPR"/>
    <property type="match status" value="7"/>
</dbReference>
<dbReference type="InterPro" id="IPR019734">
    <property type="entry name" value="TPR_rpt"/>
</dbReference>
<feature type="coiled-coil region" evidence="5">
    <location>
        <begin position="686"/>
        <end position="728"/>
    </location>
</feature>
<feature type="repeat" description="TPR" evidence="4">
    <location>
        <begin position="381"/>
        <end position="414"/>
    </location>
</feature>
<dbReference type="InterPro" id="IPR024983">
    <property type="entry name" value="CHAT_dom"/>
</dbReference>
<dbReference type="Gene3D" id="1.25.40.20">
    <property type="entry name" value="Ankyrin repeat-containing domain"/>
    <property type="match status" value="1"/>
</dbReference>
<dbReference type="Proteomes" id="UP001155483">
    <property type="component" value="Unassembled WGS sequence"/>
</dbReference>
<name>A0A9X3B772_9BACT</name>
<sequence length="1158" mass="130444">MVRLADFCLVRLWMLLPVYLLMVSSPARGQIDSTLFNTIKKCDPTALQQCMKSTVGMNVSGRNETNALMWAAYYCDLPLVRLLVQQGAKACDSAGINVDDHYYGSMQGIAAGRGKLELLQFLADTLRLPLDEKEYNPKSLKNDGWTPLMWAVDAGHLDVVSYLLEKGARVNIDDAEGVTPLIKAAEKEQWLIFDWLLKAGGREKLGKQADSFMVAAAKVSQQGATKGDPNKQIMLRQFIVALTKACYGEEHPVYARNLNSLGNLYFQMGKYETALLPYQQALTIRKKILGEGHPEYATTLNDLADVYMRLGQYETSLLLYEQALAIKKKVLGEEHPEYATSLNSLAYLYKEMGQYEKALPLYEQALSITIKVQGEDHPNTANVLNNLAFLYREMAHYEKALPLHQQALAIRKKSLGEEHPDYATSLNDLAYLYLNMGQYEKALPLYEQALAIRKKILGEEHPDYATTLNFLAILHREMGHYETALPLYEQALAIRKKVLGEDHPYYASVLNNLAYLYRDLGQYEKAVSLHLEALAIRKKVLGEEHPYYLRNLNGLGFLYSILNRQDKAYPLLLEASATELKYIRQAYTALSENEKMSFLSRESDQFHYLPSVLLGQKNHQATLVKQVYENELALKGMVLEDQKGVLNSIRRSGDSIALQLYKEWLANKAFLGKQLLRPLKQRVSYLDSLEEATNALEQQLSRTTAAFRQQLQNQKIDVEDIAQKLQKGEAAVEFTSFRVYNIRNSFRVYNNRTWTDSVMYAALVLLPGDTTVHFLPLCEEKQLQRLLYASSNTTFQTVDQLYGRRKTGKGNMADSLYQLVWKPLEQYLQGVKTVYYAPAGLLHRLSFQALPIDASNLLIDKYQLRQRLSTRSIALPTQPNSKSLTASLWGNITYSAPSNSVQNSLAIHKTNTRGLYEVNTAISDFNLYTWDTKEARGGTSGWQPLPYTKAELDSLKTVLTKAGMEVNTLSGSEATEETFKHFSGNSPGVLHLATHGFFLPVREQKTNEADLRQGSAFTLQQNPLFRSGLVLAGANDAWAGKPVPAGKEDGILTAYELTQMDLSSTDLVVLSACETALGDLKGNEGVIGLQRALKMAGVKQMIVSLWQVPDKVTMQLMILFYHYWLTGQSPQDALRSAQLQLKAKYPHPYFWAAFVLVE</sequence>
<dbReference type="PANTHER" id="PTHR45641">
    <property type="entry name" value="TETRATRICOPEPTIDE REPEAT PROTEIN (AFU_ORTHOLOGUE AFUA_6G03870)"/>
    <property type="match status" value="1"/>
</dbReference>
<feature type="repeat" description="TPR" evidence="4">
    <location>
        <begin position="507"/>
        <end position="540"/>
    </location>
</feature>
<dbReference type="Pfam" id="PF12770">
    <property type="entry name" value="CHAT"/>
    <property type="match status" value="1"/>
</dbReference>
<feature type="repeat" description="TPR" evidence="4">
    <location>
        <begin position="465"/>
        <end position="498"/>
    </location>
</feature>
<evidence type="ECO:0000256" key="2">
    <source>
        <dbReference type="ARBA" id="ARBA00022803"/>
    </source>
</evidence>
<dbReference type="InterPro" id="IPR011990">
    <property type="entry name" value="TPR-like_helical_dom_sf"/>
</dbReference>
<evidence type="ECO:0000259" key="6">
    <source>
        <dbReference type="Pfam" id="PF12770"/>
    </source>
</evidence>
<dbReference type="InterPro" id="IPR036770">
    <property type="entry name" value="Ankyrin_rpt-contain_sf"/>
</dbReference>
<keyword evidence="8" id="KW-1185">Reference proteome</keyword>
<dbReference type="Pfam" id="PF13424">
    <property type="entry name" value="TPR_12"/>
    <property type="match status" value="4"/>
</dbReference>
<organism evidence="7 8">
    <name type="scientific">Paraflavisolibacter caeni</name>
    <dbReference type="NCBI Taxonomy" id="2982496"/>
    <lineage>
        <taxon>Bacteria</taxon>
        <taxon>Pseudomonadati</taxon>
        <taxon>Bacteroidota</taxon>
        <taxon>Chitinophagia</taxon>
        <taxon>Chitinophagales</taxon>
        <taxon>Chitinophagaceae</taxon>
        <taxon>Paraflavisolibacter</taxon>
    </lineage>
</organism>
<dbReference type="AlphaFoldDB" id="A0A9X3B772"/>